<dbReference type="Pfam" id="PF03595">
    <property type="entry name" value="SLAC1"/>
    <property type="match status" value="1"/>
</dbReference>
<organism evidence="12 13">
    <name type="scientific">Citrus x changshan-huyou</name>
    <dbReference type="NCBI Taxonomy" id="2935761"/>
    <lineage>
        <taxon>Eukaryota</taxon>
        <taxon>Viridiplantae</taxon>
        <taxon>Streptophyta</taxon>
        <taxon>Embryophyta</taxon>
        <taxon>Tracheophyta</taxon>
        <taxon>Spermatophyta</taxon>
        <taxon>Magnoliopsida</taxon>
        <taxon>eudicotyledons</taxon>
        <taxon>Gunneridae</taxon>
        <taxon>Pentapetalae</taxon>
        <taxon>rosids</taxon>
        <taxon>malvids</taxon>
        <taxon>Sapindales</taxon>
        <taxon>Rutaceae</taxon>
        <taxon>Aurantioideae</taxon>
        <taxon>Citrus</taxon>
    </lineage>
</organism>
<evidence type="ECO:0000256" key="3">
    <source>
        <dbReference type="ARBA" id="ARBA00011233"/>
    </source>
</evidence>
<accession>A0AAP0MQZ1</accession>
<comment type="function">
    <text evidence="10">Slow, weak voltage-dependent S-type anion efflux channel involved in maintenance of anion homeostasis.</text>
</comment>
<feature type="transmembrane region" description="Helical" evidence="11">
    <location>
        <begin position="318"/>
        <end position="336"/>
    </location>
</feature>
<dbReference type="CDD" id="cd09323">
    <property type="entry name" value="TDT_SLAC1_like"/>
    <property type="match status" value="1"/>
</dbReference>
<keyword evidence="6 11" id="KW-0812">Transmembrane</keyword>
<evidence type="ECO:0000256" key="7">
    <source>
        <dbReference type="ARBA" id="ARBA00022989"/>
    </source>
</evidence>
<comment type="subcellular location">
    <subcellularLocation>
        <location evidence="1">Cell membrane</location>
        <topology evidence="1">Multi-pass membrane protein</topology>
    </subcellularLocation>
</comment>
<feature type="transmembrane region" description="Helical" evidence="11">
    <location>
        <begin position="288"/>
        <end position="306"/>
    </location>
</feature>
<reference evidence="12 13" key="1">
    <citation type="submission" date="2024-05" db="EMBL/GenBank/DDBJ databases">
        <title>Haplotype-resolved chromosome-level genome assembly of Huyou (Citrus changshanensis).</title>
        <authorList>
            <person name="Miao C."/>
            <person name="Chen W."/>
            <person name="Wu Y."/>
            <person name="Wang L."/>
            <person name="Zhao S."/>
            <person name="Grierson D."/>
            <person name="Xu C."/>
            <person name="Chen K."/>
        </authorList>
    </citation>
    <scope>NUCLEOTIDE SEQUENCE [LARGE SCALE GENOMIC DNA]</scope>
    <source>
        <strain evidence="12">01-14</strain>
        <tissue evidence="12">Leaf</tissue>
    </source>
</reference>
<keyword evidence="5" id="KW-1003">Cell membrane</keyword>
<dbReference type="Proteomes" id="UP001428341">
    <property type="component" value="Unassembled WGS sequence"/>
</dbReference>
<protein>
    <submittedName>
        <fullName evidence="12">Uncharacterized protein</fullName>
    </submittedName>
</protein>
<evidence type="ECO:0000256" key="8">
    <source>
        <dbReference type="ARBA" id="ARBA00023065"/>
    </source>
</evidence>
<gene>
    <name evidence="12" type="ORF">WN944_008785</name>
</gene>
<dbReference type="InterPro" id="IPR038665">
    <property type="entry name" value="Voltage-dep_anion_channel_sf"/>
</dbReference>
<dbReference type="GO" id="GO:0005886">
    <property type="term" value="C:plasma membrane"/>
    <property type="evidence" value="ECO:0007669"/>
    <property type="project" value="UniProtKB-SubCell"/>
</dbReference>
<feature type="transmembrane region" description="Helical" evidence="11">
    <location>
        <begin position="131"/>
        <end position="150"/>
    </location>
</feature>
<keyword evidence="7 11" id="KW-1133">Transmembrane helix</keyword>
<comment type="similarity">
    <text evidence="2">Belongs to the SLAC1 S-type anion channel family.</text>
</comment>
<dbReference type="EMBL" id="JBCGBO010000003">
    <property type="protein sequence ID" value="KAK9216774.1"/>
    <property type="molecule type" value="Genomic_DNA"/>
</dbReference>
<comment type="caution">
    <text evidence="12">The sequence shown here is derived from an EMBL/GenBank/DDBJ whole genome shotgun (WGS) entry which is preliminary data.</text>
</comment>
<evidence type="ECO:0000256" key="2">
    <source>
        <dbReference type="ARBA" id="ARBA00007808"/>
    </source>
</evidence>
<evidence type="ECO:0000256" key="11">
    <source>
        <dbReference type="SAM" id="Phobius"/>
    </source>
</evidence>
<feature type="transmembrane region" description="Helical" evidence="11">
    <location>
        <begin position="97"/>
        <end position="119"/>
    </location>
</feature>
<dbReference type="GO" id="GO:0008308">
    <property type="term" value="F:voltage-gated monoatomic anion channel activity"/>
    <property type="evidence" value="ECO:0007669"/>
    <property type="project" value="InterPro"/>
</dbReference>
<proteinExistence type="inferred from homology"/>
<evidence type="ECO:0000256" key="1">
    <source>
        <dbReference type="ARBA" id="ARBA00004651"/>
    </source>
</evidence>
<sequence>MAKLTQGSQSQIELTIVPTPTIRTIATKNNQHSLLIVVVRRIKESLRSILSRFHAGYFRISLSLGGQALLWKTLIEPIDVDDTDTVRHVLRMFHPTAFLALWFLALVTLILLSFLYILRCLFFTKMVKVEFLNHVGVNYLFAPWISWLLLLQSAPFVAPKEVSYLVLWWIFAVPVVALDVKIYGQWFTKGKKFLSTVANPTSQISVIGNLVGAQAAANMGWKECAVCLFSLGMVHYLVLFVTLYQRLSGGNRLPAMLRPVFFLFFAAPSVASLAWASIAGAFDTASKMLFFLSLFFFTSLVCRPALFKRSMRRFNVAWWAYSFPLTVLALASTEYAQEVKGGIANVLMLLLSALSALVAICLTVFSLLNPKMLLPDNDPIASILKLQGLYVPLLSTLQQQLFVTGFADCNIDMHPSL</sequence>
<keyword evidence="8" id="KW-0406">Ion transport</keyword>
<evidence type="ECO:0000313" key="13">
    <source>
        <dbReference type="Proteomes" id="UP001428341"/>
    </source>
</evidence>
<evidence type="ECO:0000313" key="12">
    <source>
        <dbReference type="EMBL" id="KAK9216774.1"/>
    </source>
</evidence>
<feature type="transmembrane region" description="Helical" evidence="11">
    <location>
        <begin position="259"/>
        <end position="282"/>
    </location>
</feature>
<name>A0AAP0MQZ1_9ROSI</name>
<dbReference type="FunFam" id="1.50.10.150:FF:000003">
    <property type="entry name" value="S-type anion channel SLAH1"/>
    <property type="match status" value="1"/>
</dbReference>
<feature type="transmembrane region" description="Helical" evidence="11">
    <location>
        <begin position="228"/>
        <end position="247"/>
    </location>
</feature>
<dbReference type="PANTHER" id="PTHR31269">
    <property type="entry name" value="S-TYPE ANION CHANNEL SLAH3"/>
    <property type="match status" value="1"/>
</dbReference>
<dbReference type="InterPro" id="IPR004695">
    <property type="entry name" value="SLAC1/Mae1/Ssu1/TehA"/>
</dbReference>
<keyword evidence="9 11" id="KW-0472">Membrane</keyword>
<keyword evidence="4" id="KW-0813">Transport</keyword>
<dbReference type="AlphaFoldDB" id="A0AAP0MQZ1"/>
<evidence type="ECO:0000256" key="4">
    <source>
        <dbReference type="ARBA" id="ARBA00022448"/>
    </source>
</evidence>
<evidence type="ECO:0000256" key="10">
    <source>
        <dbReference type="ARBA" id="ARBA00054248"/>
    </source>
</evidence>
<keyword evidence="13" id="KW-1185">Reference proteome</keyword>
<feature type="transmembrane region" description="Helical" evidence="11">
    <location>
        <begin position="162"/>
        <end position="184"/>
    </location>
</feature>
<dbReference type="PANTHER" id="PTHR31269:SF22">
    <property type="entry name" value="OS01G0247700 PROTEIN"/>
    <property type="match status" value="1"/>
</dbReference>
<dbReference type="InterPro" id="IPR030183">
    <property type="entry name" value="SLAC/SLAH"/>
</dbReference>
<dbReference type="Gene3D" id="1.50.10.150">
    <property type="entry name" value="Voltage-dependent anion channel"/>
    <property type="match status" value="1"/>
</dbReference>
<evidence type="ECO:0000256" key="9">
    <source>
        <dbReference type="ARBA" id="ARBA00023136"/>
    </source>
</evidence>
<evidence type="ECO:0000256" key="5">
    <source>
        <dbReference type="ARBA" id="ARBA00022475"/>
    </source>
</evidence>
<feature type="transmembrane region" description="Helical" evidence="11">
    <location>
        <begin position="342"/>
        <end position="368"/>
    </location>
</feature>
<evidence type="ECO:0000256" key="6">
    <source>
        <dbReference type="ARBA" id="ARBA00022692"/>
    </source>
</evidence>
<dbReference type="GO" id="GO:0006873">
    <property type="term" value="P:intracellular monoatomic ion homeostasis"/>
    <property type="evidence" value="ECO:0007669"/>
    <property type="project" value="InterPro"/>
</dbReference>
<comment type="subunit">
    <text evidence="3">Homotrimer.</text>
</comment>